<dbReference type="PANTHER" id="PTHR37483">
    <property type="entry name" value="UPF0125 PROTEIN RATB"/>
    <property type="match status" value="1"/>
</dbReference>
<dbReference type="NCBIfam" id="NF002490">
    <property type="entry name" value="PRK01777.1"/>
    <property type="match status" value="1"/>
</dbReference>
<comment type="caution">
    <text evidence="3">The sequence shown here is derived from an EMBL/GenBank/DDBJ whole genome shotgun (WGS) entry which is preliminary data.</text>
</comment>
<dbReference type="RefSeq" id="WP_136132373.1">
    <property type="nucleotide sequence ID" value="NZ_PDKR01000001.1"/>
</dbReference>
<reference evidence="3 4" key="1">
    <citation type="journal article" date="2018" name="Genome Biol. Evol.">
        <title>Cladogenesis and Genomic Streamlining in Extracellular Endosymbionts of Tropical Stink Bugs.</title>
        <authorList>
            <person name="Otero-Bravo A."/>
            <person name="Goffredi S."/>
            <person name="Sabree Z.L."/>
        </authorList>
    </citation>
    <scope>NUCLEOTIDE SEQUENCE [LARGE SCALE GENOMIC DNA]</scope>
    <source>
        <strain evidence="3 4">SoEO</strain>
    </source>
</reference>
<evidence type="ECO:0000256" key="2">
    <source>
        <dbReference type="HAMAP-Rule" id="MF_00460"/>
    </source>
</evidence>
<evidence type="ECO:0000313" key="4">
    <source>
        <dbReference type="Proteomes" id="UP000295937"/>
    </source>
</evidence>
<dbReference type="Pfam" id="PF03658">
    <property type="entry name" value="Ub-RnfH"/>
    <property type="match status" value="1"/>
</dbReference>
<accession>A0A2P5T306</accession>
<dbReference type="InterPro" id="IPR016155">
    <property type="entry name" value="Mopterin_synth/thiamin_S_b"/>
</dbReference>
<evidence type="ECO:0000313" key="3">
    <source>
        <dbReference type="EMBL" id="PPI88946.1"/>
    </source>
</evidence>
<dbReference type="InterPro" id="IPR005346">
    <property type="entry name" value="RnfH"/>
</dbReference>
<dbReference type="AlphaFoldDB" id="A0A2P5T306"/>
<proteinExistence type="inferred from homology"/>
<evidence type="ECO:0000256" key="1">
    <source>
        <dbReference type="ARBA" id="ARBA00010645"/>
    </source>
</evidence>
<dbReference type="PANTHER" id="PTHR37483:SF1">
    <property type="entry name" value="UPF0125 PROTEIN RATB"/>
    <property type="match status" value="1"/>
</dbReference>
<dbReference type="OrthoDB" id="9796575at2"/>
<sequence>MYDSNISVELVYAFPRKCYHFYIALNNNYTTVKQLIEKSGILQLHKEINLCSNKVGIHGKLVELETLVKEGDRIEIYRSLFLSPMELRRQRIKNFAKRK</sequence>
<dbReference type="Gene3D" id="3.10.20.280">
    <property type="entry name" value="RnfH-like"/>
    <property type="match status" value="1"/>
</dbReference>
<dbReference type="SUPFAM" id="SSF54285">
    <property type="entry name" value="MoaD/ThiS"/>
    <property type="match status" value="1"/>
</dbReference>
<name>A0A2P5T306_9GAMM</name>
<protein>
    <recommendedName>
        <fullName evidence="2">UPF0125 protein CRV09_01435</fullName>
    </recommendedName>
</protein>
<comment type="similarity">
    <text evidence="1 2">Belongs to the UPF0125 (RnfH) family.</text>
</comment>
<dbReference type="Proteomes" id="UP000295937">
    <property type="component" value="Unassembled WGS sequence"/>
</dbReference>
<dbReference type="InterPro" id="IPR037021">
    <property type="entry name" value="RnfH_sf"/>
</dbReference>
<gene>
    <name evidence="3" type="ORF">CRV09_01435</name>
</gene>
<dbReference type="HAMAP" id="MF_00460">
    <property type="entry name" value="UPF0125_RnfH"/>
    <property type="match status" value="1"/>
</dbReference>
<dbReference type="EMBL" id="PDKR01000001">
    <property type="protein sequence ID" value="PPI88946.1"/>
    <property type="molecule type" value="Genomic_DNA"/>
</dbReference>
<organism evidence="3 4">
    <name type="scientific">Candidatus Pantoea edessiphila</name>
    <dbReference type="NCBI Taxonomy" id="2044610"/>
    <lineage>
        <taxon>Bacteria</taxon>
        <taxon>Pseudomonadati</taxon>
        <taxon>Pseudomonadota</taxon>
        <taxon>Gammaproteobacteria</taxon>
        <taxon>Enterobacterales</taxon>
        <taxon>Erwiniaceae</taxon>
        <taxon>Pantoea</taxon>
    </lineage>
</organism>